<organism evidence="9 10">
    <name type="scientific">Knipowitschia caucasica</name>
    <name type="common">Caucasian dwarf goby</name>
    <name type="synonym">Pomatoschistus caucasicus</name>
    <dbReference type="NCBI Taxonomy" id="637954"/>
    <lineage>
        <taxon>Eukaryota</taxon>
        <taxon>Metazoa</taxon>
        <taxon>Chordata</taxon>
        <taxon>Craniata</taxon>
        <taxon>Vertebrata</taxon>
        <taxon>Euteleostomi</taxon>
        <taxon>Actinopterygii</taxon>
        <taxon>Neopterygii</taxon>
        <taxon>Teleostei</taxon>
        <taxon>Neoteleostei</taxon>
        <taxon>Acanthomorphata</taxon>
        <taxon>Gobiaria</taxon>
        <taxon>Gobiiformes</taxon>
        <taxon>Gobioidei</taxon>
        <taxon>Gobiidae</taxon>
        <taxon>Gobiinae</taxon>
        <taxon>Knipowitschia</taxon>
    </lineage>
</organism>
<evidence type="ECO:0000256" key="7">
    <source>
        <dbReference type="SAM" id="Phobius"/>
    </source>
</evidence>
<dbReference type="GO" id="GO:0016020">
    <property type="term" value="C:membrane"/>
    <property type="evidence" value="ECO:0007669"/>
    <property type="project" value="UniProtKB-SubCell"/>
</dbReference>
<dbReference type="PANTHER" id="PTHR15296:SF1">
    <property type="entry name" value="PDZK1 INTERACTING PROTEIN 1"/>
    <property type="match status" value="1"/>
</dbReference>
<dbReference type="Proteomes" id="UP001497482">
    <property type="component" value="Chromosome 2"/>
</dbReference>
<evidence type="ECO:0000256" key="8">
    <source>
        <dbReference type="SAM" id="SignalP"/>
    </source>
</evidence>
<gene>
    <name evidence="9" type="ORF">KC01_LOCUS21042</name>
</gene>
<dbReference type="AlphaFoldDB" id="A0AAV2KTZ8"/>
<proteinExistence type="inferred from homology"/>
<keyword evidence="4 7" id="KW-0472">Membrane</keyword>
<dbReference type="EMBL" id="OZ035824">
    <property type="protein sequence ID" value="CAL1591686.1"/>
    <property type="molecule type" value="Genomic_DNA"/>
</dbReference>
<comment type="subcellular location">
    <subcellularLocation>
        <location evidence="1">Membrane</location>
        <topology evidence="1">Single-pass membrane protein</topology>
    </subcellularLocation>
</comment>
<dbReference type="PANTHER" id="PTHR15296">
    <property type="entry name" value="MEMBRANE-ASSOCIATED PROTEIN MAP17"/>
    <property type="match status" value="1"/>
</dbReference>
<keyword evidence="3 7" id="KW-1133">Transmembrane helix</keyword>
<evidence type="ECO:0000256" key="3">
    <source>
        <dbReference type="ARBA" id="ARBA00022989"/>
    </source>
</evidence>
<reference evidence="9 10" key="1">
    <citation type="submission" date="2024-04" db="EMBL/GenBank/DDBJ databases">
        <authorList>
            <person name="Waldvogel A.-M."/>
            <person name="Schoenle A."/>
        </authorList>
    </citation>
    <scope>NUCLEOTIDE SEQUENCE [LARGE SCALE GENOMIC DNA]</scope>
</reference>
<evidence type="ECO:0000313" key="10">
    <source>
        <dbReference type="Proteomes" id="UP001497482"/>
    </source>
</evidence>
<sequence>MGPKVESVCALLFLTLGPALGQSALSGPASRPLPQWLTGIIAVVGFLFLTFVVFIVKRAWCEKSKGDASDSESNHYEDVTEESQPRLGAEMASYSNLGLERDEDRVTAM</sequence>
<keyword evidence="10" id="KW-1185">Reference proteome</keyword>
<evidence type="ECO:0000256" key="5">
    <source>
        <dbReference type="ARBA" id="ARBA00049650"/>
    </source>
</evidence>
<evidence type="ECO:0000256" key="4">
    <source>
        <dbReference type="ARBA" id="ARBA00023136"/>
    </source>
</evidence>
<dbReference type="Pfam" id="PF15807">
    <property type="entry name" value="MAP17"/>
    <property type="match status" value="1"/>
</dbReference>
<feature type="compositionally biased region" description="Basic and acidic residues" evidence="6">
    <location>
        <begin position="65"/>
        <end position="78"/>
    </location>
</feature>
<name>A0AAV2KTZ8_KNICA</name>
<keyword evidence="8" id="KW-0732">Signal</keyword>
<comment type="similarity">
    <text evidence="5">Belongs to the PDZK1-interacting protein 1/SMIM24 family.</text>
</comment>
<feature type="region of interest" description="Disordered" evidence="6">
    <location>
        <begin position="65"/>
        <end position="88"/>
    </location>
</feature>
<evidence type="ECO:0000256" key="6">
    <source>
        <dbReference type="SAM" id="MobiDB-lite"/>
    </source>
</evidence>
<keyword evidence="2 7" id="KW-0812">Transmembrane</keyword>
<feature type="signal peptide" evidence="8">
    <location>
        <begin position="1"/>
        <end position="21"/>
    </location>
</feature>
<protein>
    <submittedName>
        <fullName evidence="9">Uncharacterized protein</fullName>
    </submittedName>
</protein>
<evidence type="ECO:0000256" key="2">
    <source>
        <dbReference type="ARBA" id="ARBA00022692"/>
    </source>
</evidence>
<feature type="chain" id="PRO_5043943117" evidence="8">
    <location>
        <begin position="22"/>
        <end position="109"/>
    </location>
</feature>
<evidence type="ECO:0000313" key="9">
    <source>
        <dbReference type="EMBL" id="CAL1591686.1"/>
    </source>
</evidence>
<feature type="transmembrane region" description="Helical" evidence="7">
    <location>
        <begin position="37"/>
        <end position="56"/>
    </location>
</feature>
<evidence type="ECO:0000256" key="1">
    <source>
        <dbReference type="ARBA" id="ARBA00004167"/>
    </source>
</evidence>
<accession>A0AAV2KTZ8</accession>
<dbReference type="InterPro" id="IPR031627">
    <property type="entry name" value="PDZK1IP1/SMIM24"/>
</dbReference>